<evidence type="ECO:0000313" key="2">
    <source>
        <dbReference type="Proteomes" id="UP000324705"/>
    </source>
</evidence>
<dbReference type="GO" id="GO:0003723">
    <property type="term" value="F:RNA binding"/>
    <property type="evidence" value="ECO:0007669"/>
    <property type="project" value="TreeGrafter"/>
</dbReference>
<dbReference type="GO" id="GO:0036396">
    <property type="term" value="C:RNA N6-methyladenosine methyltransferase complex"/>
    <property type="evidence" value="ECO:0007669"/>
    <property type="project" value="TreeGrafter"/>
</dbReference>
<dbReference type="AlphaFoldDB" id="A0A9R1A3Y9"/>
<keyword evidence="2" id="KW-1185">Reference proteome</keyword>
<dbReference type="PANTHER" id="PTHR23185">
    <property type="entry name" value="PROTEIN VIRILIZER HOMOLOG"/>
    <property type="match status" value="1"/>
</dbReference>
<reference evidence="1 2" key="1">
    <citation type="submission" date="2017-09" db="EMBL/GenBank/DDBJ databases">
        <authorList>
            <consortium name="International Durum Wheat Genome Sequencing Consortium (IDWGSC)"/>
            <person name="Milanesi L."/>
        </authorList>
    </citation>
    <scope>NUCLEOTIDE SEQUENCE [LARGE SCALE GENOMIC DNA]</scope>
    <source>
        <strain evidence="2">cv. Svevo</strain>
    </source>
</reference>
<organism evidence="1 2">
    <name type="scientific">Triticum turgidum subsp. durum</name>
    <name type="common">Durum wheat</name>
    <name type="synonym">Triticum durum</name>
    <dbReference type="NCBI Taxonomy" id="4567"/>
    <lineage>
        <taxon>Eukaryota</taxon>
        <taxon>Viridiplantae</taxon>
        <taxon>Streptophyta</taxon>
        <taxon>Embryophyta</taxon>
        <taxon>Tracheophyta</taxon>
        <taxon>Spermatophyta</taxon>
        <taxon>Magnoliopsida</taxon>
        <taxon>Liliopsida</taxon>
        <taxon>Poales</taxon>
        <taxon>Poaceae</taxon>
        <taxon>BOP clade</taxon>
        <taxon>Pooideae</taxon>
        <taxon>Triticodae</taxon>
        <taxon>Triticeae</taxon>
        <taxon>Triticinae</taxon>
        <taxon>Triticum</taxon>
    </lineage>
</organism>
<dbReference type="InterPro" id="IPR026736">
    <property type="entry name" value="Virilizer"/>
</dbReference>
<sequence>MHQIPNVENLIPDLGSAVISAVSKYVTNSNCMSHSWNQDLADGFSKSNLDPQESNNVHTEASNELFEIWKNVHFVAATRFGDDDGFAIELEELPMTKTIFELFNNSFPYYRNCSLLDLQCPSQNNWLVMSLSLVLLICSSKESCFYFVDAGGMEQIINLLCWKTPKSTATTLLLLGIVENATRHGVGCEAFLGWWPRSDRNSIPTGSSDGYCSLLKLLLEKERHDIASRATYVLQRLRFYEILSRYESAVIKVVSNLPSDELSADRVSFLIFASNELAEMSKLIKICGPIEDPSPEAIARRISKSSHLEDSLSFEATIGLITNSKYSFLQFDTDSCLLSLIQERGFFPLSAALLSSPVMHLASGPAAEILMEITSSIESILLSLLFCRSGLSFLLSQPEATELIVLSLQDGKDMNKTECITLRHAFVLLSKGFFCRPQEVGMITELHLKVGSAANRLLAVPPNSDELLWVLWELCAISRSDSGRQALLALGYFPEAISVLLSSISSYKDLDSTMIKNGGSPLGLAIFHSAAEILEVLVADSTASSLKSWIGFAVDLHKALHSSSPGSNRKDAPTRLLEWIDAGVIYQRNGAVGLLRYSAILASGEDAHFSSGNVLVSDSMDVENVVADSNNTSDGQVIDNLLGKLVTNKYFDGVALCSTSVVQLTTAFRILAFISEDKAVASSLFEEGAITVIYIVLMNCKSMLERLSNSYDYLVDEGAELSSTTELLLDRTHEQALVDLMTPSLVLLINLLQILHGTKDQYRNKKLLTALLRLHREVSPRLAACAADLSFMFPSFAVSFGVVCQLITSALACWPLYNWTPGLFHCLLENVEPTNASVPLGPKDACSLLCLLGDLFPDEGIWMWNVEVPSLSAIRSLSTATILGPQVEKQVNWHLRPEHVSVLLVRLMPQLDRLARVIDNFATSALMVIQDMLRIFIVRVASEKIECAVVLLRPIFIWLNDKVDGTSLSEGEVFKVHQLLKFIAKLSEHPNGKVLLWKMGIARVLNKLLKNCSNASYLEDKTMSERGAYRSDQLMLKWRIPLFRCLASIFSAQPSGKEQTAIEESSENASVEECSSIMHHLLLLCQVKYLSCYI</sequence>
<protein>
    <submittedName>
        <fullName evidence="1">Uncharacterized protein</fullName>
    </submittedName>
</protein>
<dbReference type="Proteomes" id="UP000324705">
    <property type="component" value="Chromosome 7B"/>
</dbReference>
<dbReference type="EMBL" id="LT934124">
    <property type="protein sequence ID" value="VAI89288.1"/>
    <property type="molecule type" value="Genomic_DNA"/>
</dbReference>
<gene>
    <name evidence="1" type="ORF">TRITD_7Bv1G141480</name>
</gene>
<dbReference type="Gramene" id="TRITD7Bv1G141480.10">
    <property type="protein sequence ID" value="TRITD7Bv1G141480.10"/>
    <property type="gene ID" value="TRITD7Bv1G141480"/>
</dbReference>
<proteinExistence type="predicted"/>
<name>A0A9R1A3Y9_TRITD</name>
<evidence type="ECO:0000313" key="1">
    <source>
        <dbReference type="EMBL" id="VAI89288.1"/>
    </source>
</evidence>
<dbReference type="PANTHER" id="PTHR23185:SF0">
    <property type="entry name" value="PROTEIN VIRILIZER HOMOLOG"/>
    <property type="match status" value="1"/>
</dbReference>
<accession>A0A9R1A3Y9</accession>